<evidence type="ECO:0000313" key="3">
    <source>
        <dbReference type="Proteomes" id="UP000007151"/>
    </source>
</evidence>
<evidence type="ECO:0000313" key="2">
    <source>
        <dbReference type="EMBL" id="OWR49869.1"/>
    </source>
</evidence>
<dbReference type="EMBL" id="AGBW02009812">
    <property type="protein sequence ID" value="OWR49869.1"/>
    <property type="molecule type" value="Genomic_DNA"/>
</dbReference>
<dbReference type="KEGG" id="dpl:KGM_212325"/>
<organism evidence="2 3">
    <name type="scientific">Danaus plexippus plexippus</name>
    <dbReference type="NCBI Taxonomy" id="278856"/>
    <lineage>
        <taxon>Eukaryota</taxon>
        <taxon>Metazoa</taxon>
        <taxon>Ecdysozoa</taxon>
        <taxon>Arthropoda</taxon>
        <taxon>Hexapoda</taxon>
        <taxon>Insecta</taxon>
        <taxon>Pterygota</taxon>
        <taxon>Neoptera</taxon>
        <taxon>Endopterygota</taxon>
        <taxon>Lepidoptera</taxon>
        <taxon>Glossata</taxon>
        <taxon>Ditrysia</taxon>
        <taxon>Papilionoidea</taxon>
        <taxon>Nymphalidae</taxon>
        <taxon>Danainae</taxon>
        <taxon>Danaini</taxon>
        <taxon>Danaina</taxon>
        <taxon>Danaus</taxon>
        <taxon>Danaus</taxon>
    </lineage>
</organism>
<dbReference type="Gene3D" id="1.10.287.890">
    <property type="entry name" value="Crystal structure of tRNA isopentenylpyrophosphate transferase (bh2366) domain"/>
    <property type="match status" value="1"/>
</dbReference>
<reference evidence="2 3" key="1">
    <citation type="journal article" date="2011" name="Cell">
        <title>The monarch butterfly genome yields insights into long-distance migration.</title>
        <authorList>
            <person name="Zhan S."/>
            <person name="Merlin C."/>
            <person name="Boore J.L."/>
            <person name="Reppert S.M."/>
        </authorList>
    </citation>
    <scope>NUCLEOTIDE SEQUENCE [LARGE SCALE GENOMIC DNA]</scope>
    <source>
        <strain evidence="2">F-2</strain>
    </source>
</reference>
<evidence type="ECO:0000256" key="1">
    <source>
        <dbReference type="SAM" id="MobiDB-lite"/>
    </source>
</evidence>
<keyword evidence="3" id="KW-1185">Reference proteome</keyword>
<comment type="caution">
    <text evidence="2">The sequence shown here is derived from an EMBL/GenBank/DDBJ whole genome shotgun (WGS) entry which is preliminary data.</text>
</comment>
<feature type="compositionally biased region" description="Polar residues" evidence="1">
    <location>
        <begin position="77"/>
        <end position="95"/>
    </location>
</feature>
<proteinExistence type="predicted"/>
<dbReference type="InParanoid" id="A0A212F831"/>
<accession>A0A212F831</accession>
<dbReference type="STRING" id="278856.A0A212F831"/>
<protein>
    <submittedName>
        <fullName evidence="2">Uncharacterized protein</fullName>
    </submittedName>
</protein>
<dbReference type="AlphaFoldDB" id="A0A212F831"/>
<dbReference type="Proteomes" id="UP000007151">
    <property type="component" value="Unassembled WGS sequence"/>
</dbReference>
<sequence>MWGHVETWEIHDVRLNSRVDSMLKDGLIDELLDFHDRHNKQRIKDGNKIPVFTFHSLTPMRVLELTVLVLTEALTTNRPGNKPVSTQRLDGASSS</sequence>
<feature type="region of interest" description="Disordered" evidence="1">
    <location>
        <begin position="76"/>
        <end position="95"/>
    </location>
</feature>
<name>A0A212F831_DANPL</name>
<gene>
    <name evidence="2" type="ORF">KGM_212325</name>
</gene>